<reference evidence="3 4" key="1">
    <citation type="submission" date="2017-07" db="EMBL/GenBank/DDBJ databases">
        <title>Draft Genome Sequences of Select Purple Nonsulfur Bacteria.</title>
        <authorList>
            <person name="Lasarre B."/>
            <person name="Mckinlay J.B."/>
        </authorList>
    </citation>
    <scope>NUCLEOTIDE SEQUENCE [LARGE SCALE GENOMIC DNA]</scope>
    <source>
        <strain evidence="3 4">DSM 5909</strain>
    </source>
</reference>
<evidence type="ECO:0000313" key="4">
    <source>
        <dbReference type="Proteomes" id="UP000249130"/>
    </source>
</evidence>
<feature type="chain" id="PRO_5016304184" evidence="2">
    <location>
        <begin position="20"/>
        <end position="99"/>
    </location>
</feature>
<accession>A0A327KMJ2</accession>
<dbReference type="EMBL" id="NPEX01000253">
    <property type="protein sequence ID" value="RAI40039.1"/>
    <property type="molecule type" value="Genomic_DNA"/>
</dbReference>
<protein>
    <submittedName>
        <fullName evidence="3">Uncharacterized protein</fullName>
    </submittedName>
</protein>
<dbReference type="AlphaFoldDB" id="A0A327KMJ2"/>
<sequence length="99" mass="10293">MHRVSHLLFAALAAVTLMAADARAEPGGFGQPGHSIGGSESRQAPHGGAYTSRPGGAWSTEIVCRDDGRSIGIEGWKAPGRGRLIECLPDVDAAPLFAR</sequence>
<keyword evidence="4" id="KW-1185">Reference proteome</keyword>
<feature type="signal peptide" evidence="2">
    <location>
        <begin position="1"/>
        <end position="19"/>
    </location>
</feature>
<keyword evidence="2" id="KW-0732">Signal</keyword>
<proteinExistence type="predicted"/>
<evidence type="ECO:0000256" key="1">
    <source>
        <dbReference type="SAM" id="MobiDB-lite"/>
    </source>
</evidence>
<evidence type="ECO:0000313" key="3">
    <source>
        <dbReference type="EMBL" id="RAI40039.1"/>
    </source>
</evidence>
<organism evidence="3 4">
    <name type="scientific">Rhodoplanes roseus</name>
    <dbReference type="NCBI Taxonomy" id="29409"/>
    <lineage>
        <taxon>Bacteria</taxon>
        <taxon>Pseudomonadati</taxon>
        <taxon>Pseudomonadota</taxon>
        <taxon>Alphaproteobacteria</taxon>
        <taxon>Hyphomicrobiales</taxon>
        <taxon>Nitrobacteraceae</taxon>
        <taxon>Rhodoplanes</taxon>
    </lineage>
</organism>
<gene>
    <name evidence="3" type="ORF">CH341_24595</name>
</gene>
<dbReference type="Proteomes" id="UP000249130">
    <property type="component" value="Unassembled WGS sequence"/>
</dbReference>
<comment type="caution">
    <text evidence="3">The sequence shown here is derived from an EMBL/GenBank/DDBJ whole genome shotgun (WGS) entry which is preliminary data.</text>
</comment>
<name>A0A327KMJ2_9BRAD</name>
<evidence type="ECO:0000256" key="2">
    <source>
        <dbReference type="SAM" id="SignalP"/>
    </source>
</evidence>
<dbReference type="RefSeq" id="WP_111421650.1">
    <property type="nucleotide sequence ID" value="NZ_NPEX01000253.1"/>
</dbReference>
<feature type="region of interest" description="Disordered" evidence="1">
    <location>
        <begin position="24"/>
        <end position="58"/>
    </location>
</feature>